<organism evidence="1 2">
    <name type="scientific">Xylaria curta</name>
    <dbReference type="NCBI Taxonomy" id="42375"/>
    <lineage>
        <taxon>Eukaryota</taxon>
        <taxon>Fungi</taxon>
        <taxon>Dikarya</taxon>
        <taxon>Ascomycota</taxon>
        <taxon>Pezizomycotina</taxon>
        <taxon>Sordariomycetes</taxon>
        <taxon>Xylariomycetidae</taxon>
        <taxon>Xylariales</taxon>
        <taxon>Xylariaceae</taxon>
        <taxon>Xylaria</taxon>
    </lineage>
</organism>
<comment type="caution">
    <text evidence="1">The sequence shown here is derived from an EMBL/GenBank/DDBJ whole genome shotgun (WGS) entry which is preliminary data.</text>
</comment>
<accession>A0ACC1PIW1</accession>
<protein>
    <submittedName>
        <fullName evidence="1">Uncharacterized protein</fullName>
    </submittedName>
</protein>
<gene>
    <name evidence="1" type="ORF">NUW58_g2034</name>
</gene>
<proteinExistence type="predicted"/>
<evidence type="ECO:0000313" key="2">
    <source>
        <dbReference type="Proteomes" id="UP001143856"/>
    </source>
</evidence>
<name>A0ACC1PIW1_9PEZI</name>
<reference evidence="1" key="1">
    <citation type="submission" date="2022-10" db="EMBL/GenBank/DDBJ databases">
        <title>Genome Sequence of Xylaria curta.</title>
        <authorList>
            <person name="Buettner E."/>
        </authorList>
    </citation>
    <scope>NUCLEOTIDE SEQUENCE</scope>
    <source>
        <strain evidence="1">Babe10</strain>
    </source>
</reference>
<dbReference type="EMBL" id="JAPDGR010000245">
    <property type="protein sequence ID" value="KAJ2992853.1"/>
    <property type="molecule type" value="Genomic_DNA"/>
</dbReference>
<evidence type="ECO:0000313" key="1">
    <source>
        <dbReference type="EMBL" id="KAJ2992853.1"/>
    </source>
</evidence>
<keyword evidence="2" id="KW-1185">Reference proteome</keyword>
<sequence length="149" mass="16625">MASNEETGTFTVPVGTRLSHGIELEILVAYLYTSEFDPDDPNSSNLAPILRVEPGSNDGNRTATVEEAIQEHIRTTLRNHGIRVLDPTTPVDRNVPLHLHGVDQWDVTNDITISDGWEEHELVRGKPGRYTWVPRPRSAIQVHGADNQD</sequence>
<dbReference type="Proteomes" id="UP001143856">
    <property type="component" value="Unassembled WGS sequence"/>
</dbReference>